<dbReference type="SUPFAM" id="SSF51445">
    <property type="entry name" value="(Trans)glycosidases"/>
    <property type="match status" value="1"/>
</dbReference>
<evidence type="ECO:0000313" key="2">
    <source>
        <dbReference type="EMBL" id="MBI3126441.1"/>
    </source>
</evidence>
<organism evidence="2 3">
    <name type="scientific">Tectimicrobiota bacterium</name>
    <dbReference type="NCBI Taxonomy" id="2528274"/>
    <lineage>
        <taxon>Bacteria</taxon>
        <taxon>Pseudomonadati</taxon>
        <taxon>Nitrospinota/Tectimicrobiota group</taxon>
        <taxon>Candidatus Tectimicrobiota</taxon>
    </lineage>
</organism>
<dbReference type="AlphaFoldDB" id="A0A932HZ19"/>
<dbReference type="Pfam" id="PF00128">
    <property type="entry name" value="Alpha-amylase"/>
    <property type="match status" value="1"/>
</dbReference>
<dbReference type="SMART" id="SM00642">
    <property type="entry name" value="Aamy"/>
    <property type="match status" value="1"/>
</dbReference>
<dbReference type="PANTHER" id="PTHR47786:SF2">
    <property type="entry name" value="GLYCOSYL HYDROLASE FAMILY 13 CATALYTIC DOMAIN-CONTAINING PROTEIN"/>
    <property type="match status" value="1"/>
</dbReference>
<feature type="domain" description="Glycosyl hydrolase family 13 catalytic" evidence="1">
    <location>
        <begin position="13"/>
        <end position="392"/>
    </location>
</feature>
<protein>
    <submittedName>
        <fullName evidence="2">Alpha-amylase</fullName>
    </submittedName>
</protein>
<dbReference type="Proteomes" id="UP000782312">
    <property type="component" value="Unassembled WGS sequence"/>
</dbReference>
<dbReference type="PANTHER" id="PTHR47786">
    <property type="entry name" value="ALPHA-1,4-GLUCAN:MALTOSE-1-PHOSPHATE MALTOSYLTRANSFERASE"/>
    <property type="match status" value="1"/>
</dbReference>
<gene>
    <name evidence="2" type="ORF">HYZ11_02415</name>
</gene>
<reference evidence="2" key="1">
    <citation type="submission" date="2020-07" db="EMBL/GenBank/DDBJ databases">
        <title>Huge and variable diversity of episymbiotic CPR bacteria and DPANN archaea in groundwater ecosystems.</title>
        <authorList>
            <person name="He C.Y."/>
            <person name="Keren R."/>
            <person name="Whittaker M."/>
            <person name="Farag I.F."/>
            <person name="Doudna J."/>
            <person name="Cate J.H.D."/>
            <person name="Banfield J.F."/>
        </authorList>
    </citation>
    <scope>NUCLEOTIDE SEQUENCE</scope>
    <source>
        <strain evidence="2">NC_groundwater_763_Ag_S-0.2um_68_21</strain>
    </source>
</reference>
<dbReference type="InterPro" id="IPR017853">
    <property type="entry name" value="GH"/>
</dbReference>
<comment type="caution">
    <text evidence="2">The sequence shown here is derived from an EMBL/GenBank/DDBJ whole genome shotgun (WGS) entry which is preliminary data.</text>
</comment>
<accession>A0A932HZ19</accession>
<sequence length="499" mass="55257">MTAPWPANPLLYEINTRVWLRELAGGGKGARPLPLDRVPEDALLRLKETGWDAIWLMGVWKGSPEGVRIARAHPGLREEYRRALPDLAEEDVIGSPYAVGAYEAAPELGGDAALLHLRERLAAHGIRLILDFVPNHLARDHAWTGEHPGAFIQGSEEDLRREPGDFFRGPGGHVLAHGRDPNFPGWTDTVQLNYASPEARELMRGELARIAGLCDGVRCDMAMLLLPLVMERTWGGRLGPNPVLESFWPGAIAAARERNPGFIFIAEAYWGLEGALQLEGFDYTYDKWLYDRLRAEDPGAVRDHLRASVDYQRHCARFVENHDEDRAARAFGPARWLPAAAVSFGAPGLKLFHEGQLEGRKVRPPVQLARRPTEPPDPEVEAGHRRLIAFLREPVFREGEFSLPDVNSAGPEDSSNERIIALHWAGRGGGRVLIAANLGEIPAFARIPLPAGTGAPSWTLLDRWDGSRYLRAEVEMAGLGLFVALKPWQVHLFEMTPGG</sequence>
<dbReference type="InterPro" id="IPR006047">
    <property type="entry name" value="GH13_cat_dom"/>
</dbReference>
<dbReference type="GO" id="GO:0005975">
    <property type="term" value="P:carbohydrate metabolic process"/>
    <property type="evidence" value="ECO:0007669"/>
    <property type="project" value="InterPro"/>
</dbReference>
<evidence type="ECO:0000259" key="1">
    <source>
        <dbReference type="SMART" id="SM00642"/>
    </source>
</evidence>
<dbReference type="Gene3D" id="3.20.20.80">
    <property type="entry name" value="Glycosidases"/>
    <property type="match status" value="1"/>
</dbReference>
<proteinExistence type="predicted"/>
<dbReference type="CDD" id="cd11347">
    <property type="entry name" value="AmyAc_1"/>
    <property type="match status" value="1"/>
</dbReference>
<name>A0A932HZ19_UNCTE</name>
<evidence type="ECO:0000313" key="3">
    <source>
        <dbReference type="Proteomes" id="UP000782312"/>
    </source>
</evidence>
<dbReference type="EMBL" id="JACPUR010000003">
    <property type="protein sequence ID" value="MBI3126441.1"/>
    <property type="molecule type" value="Genomic_DNA"/>
</dbReference>